<evidence type="ECO:0000256" key="5">
    <source>
        <dbReference type="ARBA" id="ARBA00023054"/>
    </source>
</evidence>
<comment type="subcellular location">
    <subcellularLocation>
        <location evidence="1">Secreted</location>
    </subcellularLocation>
</comment>
<dbReference type="InterPro" id="IPR008632">
    <property type="entry name" value="Gp-FAR-1"/>
</dbReference>
<keyword evidence="5" id="KW-0175">Coiled coil</keyword>
<evidence type="ECO:0000256" key="6">
    <source>
        <dbReference type="ARBA" id="ARBA00023121"/>
    </source>
</evidence>
<proteinExistence type="inferred from homology"/>
<evidence type="ECO:0000256" key="7">
    <source>
        <dbReference type="SAM" id="SignalP"/>
    </source>
</evidence>
<organism evidence="8 9">
    <name type="scientific">Steinernema glaseri</name>
    <dbReference type="NCBI Taxonomy" id="37863"/>
    <lineage>
        <taxon>Eukaryota</taxon>
        <taxon>Metazoa</taxon>
        <taxon>Ecdysozoa</taxon>
        <taxon>Nematoda</taxon>
        <taxon>Chromadorea</taxon>
        <taxon>Rhabditida</taxon>
        <taxon>Tylenchina</taxon>
        <taxon>Panagrolaimomorpha</taxon>
        <taxon>Strongyloidoidea</taxon>
        <taxon>Steinernematidae</taxon>
        <taxon>Steinernema</taxon>
    </lineage>
</organism>
<dbReference type="Proteomes" id="UP000095287">
    <property type="component" value="Unplaced"/>
</dbReference>
<evidence type="ECO:0000256" key="2">
    <source>
        <dbReference type="ARBA" id="ARBA00006648"/>
    </source>
</evidence>
<comment type="similarity">
    <text evidence="2">Belongs to the fatty-acid and retinol-binding protein (FARBP) family.</text>
</comment>
<evidence type="ECO:0000256" key="4">
    <source>
        <dbReference type="ARBA" id="ARBA00022729"/>
    </source>
</evidence>
<keyword evidence="6" id="KW-0446">Lipid-binding</keyword>
<keyword evidence="4 7" id="KW-0732">Signal</keyword>
<feature type="signal peptide" evidence="7">
    <location>
        <begin position="1"/>
        <end position="17"/>
    </location>
</feature>
<protein>
    <submittedName>
        <fullName evidence="9">Fatty-acid and retinol-binding protein 1</fullName>
    </submittedName>
</protein>
<dbReference type="WBParaSite" id="L893_g19171.t1">
    <property type="protein sequence ID" value="L893_g19171.t1"/>
    <property type="gene ID" value="L893_g19171"/>
</dbReference>
<sequence length="183" mass="20452">MLSVKLLLFVLVGTALASDIGSLIADQIGEVVPPETRKFYNSLTSTDKGVLEDVLSNINRYTNASDLLDDLKDRSLPLFNKGTEYLNIFRETLDKLSEKAKLFIDQEIAQARRVFAEPFSVPKMRDELNGTIRRYRALDEDTKFELKNAFPTIAQIVYNPILQAIATSVLGIGTEPVAQVTNQ</sequence>
<evidence type="ECO:0000256" key="1">
    <source>
        <dbReference type="ARBA" id="ARBA00004613"/>
    </source>
</evidence>
<dbReference type="AlphaFoldDB" id="A0A1I7YRS9"/>
<dbReference type="GO" id="GO:0005576">
    <property type="term" value="C:extracellular region"/>
    <property type="evidence" value="ECO:0007669"/>
    <property type="project" value="UniProtKB-SubCell"/>
</dbReference>
<evidence type="ECO:0000313" key="9">
    <source>
        <dbReference type="WBParaSite" id="L893_g19171.t1"/>
    </source>
</evidence>
<keyword evidence="8" id="KW-1185">Reference proteome</keyword>
<evidence type="ECO:0000256" key="3">
    <source>
        <dbReference type="ARBA" id="ARBA00022525"/>
    </source>
</evidence>
<dbReference type="GO" id="GO:0008289">
    <property type="term" value="F:lipid binding"/>
    <property type="evidence" value="ECO:0007669"/>
    <property type="project" value="UniProtKB-KW"/>
</dbReference>
<dbReference type="Gene3D" id="1.20.120.1100">
    <property type="match status" value="1"/>
</dbReference>
<accession>A0A1I7YRS9</accession>
<feature type="chain" id="PRO_5009312486" evidence="7">
    <location>
        <begin position="18"/>
        <end position="183"/>
    </location>
</feature>
<reference evidence="9" key="1">
    <citation type="submission" date="2016-11" db="UniProtKB">
        <authorList>
            <consortium name="WormBaseParasite"/>
        </authorList>
    </citation>
    <scope>IDENTIFICATION</scope>
</reference>
<dbReference type="Pfam" id="PF05823">
    <property type="entry name" value="Gp-FAR-1"/>
    <property type="match status" value="1"/>
</dbReference>
<name>A0A1I7YRS9_9BILA</name>
<keyword evidence="3" id="KW-0964">Secreted</keyword>
<evidence type="ECO:0000313" key="8">
    <source>
        <dbReference type="Proteomes" id="UP000095287"/>
    </source>
</evidence>